<dbReference type="InterPro" id="IPR032808">
    <property type="entry name" value="DoxX"/>
</dbReference>
<dbReference type="GO" id="GO:0016020">
    <property type="term" value="C:membrane"/>
    <property type="evidence" value="ECO:0007669"/>
    <property type="project" value="UniProtKB-SubCell"/>
</dbReference>
<evidence type="ECO:0000256" key="2">
    <source>
        <dbReference type="ARBA" id="ARBA00022692"/>
    </source>
</evidence>
<evidence type="ECO:0000313" key="6">
    <source>
        <dbReference type="EMBL" id="TYC16628.1"/>
    </source>
</evidence>
<feature type="transmembrane region" description="Helical" evidence="5">
    <location>
        <begin position="118"/>
        <end position="135"/>
    </location>
</feature>
<feature type="transmembrane region" description="Helical" evidence="5">
    <location>
        <begin position="31"/>
        <end position="50"/>
    </location>
</feature>
<evidence type="ECO:0000256" key="4">
    <source>
        <dbReference type="ARBA" id="ARBA00023136"/>
    </source>
</evidence>
<proteinExistence type="predicted"/>
<comment type="subcellular location">
    <subcellularLocation>
        <location evidence="1">Membrane</location>
        <topology evidence="1">Multi-pass membrane protein</topology>
    </subcellularLocation>
</comment>
<keyword evidence="7" id="KW-1185">Reference proteome</keyword>
<dbReference type="Pfam" id="PF13564">
    <property type="entry name" value="DoxX_2"/>
    <property type="match status" value="1"/>
</dbReference>
<dbReference type="OrthoDB" id="3576439at2"/>
<feature type="transmembrane region" description="Helical" evidence="5">
    <location>
        <begin position="70"/>
        <end position="87"/>
    </location>
</feature>
<gene>
    <name evidence="6" type="ORF">FXF65_08620</name>
</gene>
<protein>
    <submittedName>
        <fullName evidence="6">DoxX family protein</fullName>
    </submittedName>
</protein>
<comment type="caution">
    <text evidence="6">The sequence shown here is derived from an EMBL/GenBank/DDBJ whole genome shotgun (WGS) entry which is preliminary data.</text>
</comment>
<dbReference type="EMBL" id="VSFF01000003">
    <property type="protein sequence ID" value="TYC16628.1"/>
    <property type="molecule type" value="Genomic_DNA"/>
</dbReference>
<evidence type="ECO:0000313" key="7">
    <source>
        <dbReference type="Proteomes" id="UP000322634"/>
    </source>
</evidence>
<dbReference type="RefSeq" id="WP_148349180.1">
    <property type="nucleotide sequence ID" value="NZ_JBHSBF010000023.1"/>
</dbReference>
<accession>A0A5D0UE04</accession>
<sequence>MTAHTATTHTASALPTVPETAAGERRVLRKVLWGAQILLAAFLFFASALPKFAGQVDAVKTFDEIGWGQWFRYVTGAVEAAGAIGLVVPRLAGLAAAGLIGLMGGAVLTQVLVLEPAWALLPAAYAAVFAAIAWDRRAESRAVLRSLKR</sequence>
<keyword evidence="4 5" id="KW-0472">Membrane</keyword>
<evidence type="ECO:0000256" key="1">
    <source>
        <dbReference type="ARBA" id="ARBA00004141"/>
    </source>
</evidence>
<dbReference type="AlphaFoldDB" id="A0A5D0UE04"/>
<organism evidence="6 7">
    <name type="scientific">Actinomadura syzygii</name>
    <dbReference type="NCBI Taxonomy" id="1427538"/>
    <lineage>
        <taxon>Bacteria</taxon>
        <taxon>Bacillati</taxon>
        <taxon>Actinomycetota</taxon>
        <taxon>Actinomycetes</taxon>
        <taxon>Streptosporangiales</taxon>
        <taxon>Thermomonosporaceae</taxon>
        <taxon>Actinomadura</taxon>
    </lineage>
</organism>
<evidence type="ECO:0000256" key="5">
    <source>
        <dbReference type="SAM" id="Phobius"/>
    </source>
</evidence>
<keyword evidence="2 5" id="KW-0812">Transmembrane</keyword>
<reference evidence="6 7" key="1">
    <citation type="submission" date="2019-08" db="EMBL/GenBank/DDBJ databases">
        <title>Actinomadura sp. nov. CYP1-5 isolated from mountain soil.</title>
        <authorList>
            <person name="Songsumanus A."/>
            <person name="Kuncharoen N."/>
            <person name="Kudo T."/>
            <person name="Yuki M."/>
            <person name="Igarashi Y."/>
            <person name="Tanasupawat S."/>
        </authorList>
    </citation>
    <scope>NUCLEOTIDE SEQUENCE [LARGE SCALE GENOMIC DNA]</scope>
    <source>
        <strain evidence="6 7">GKU157</strain>
    </source>
</reference>
<name>A0A5D0UE04_9ACTN</name>
<evidence type="ECO:0000256" key="3">
    <source>
        <dbReference type="ARBA" id="ARBA00022989"/>
    </source>
</evidence>
<feature type="transmembrane region" description="Helical" evidence="5">
    <location>
        <begin position="94"/>
        <end position="112"/>
    </location>
</feature>
<keyword evidence="3 5" id="KW-1133">Transmembrane helix</keyword>
<dbReference type="Proteomes" id="UP000322634">
    <property type="component" value="Unassembled WGS sequence"/>
</dbReference>